<dbReference type="SUPFAM" id="SSF52833">
    <property type="entry name" value="Thioredoxin-like"/>
    <property type="match status" value="1"/>
</dbReference>
<proteinExistence type="inferred from homology"/>
<dbReference type="InterPro" id="IPR036249">
    <property type="entry name" value="Thioredoxin-like_sf"/>
</dbReference>
<evidence type="ECO:0000256" key="3">
    <source>
        <dbReference type="ARBA" id="ARBA00022982"/>
    </source>
</evidence>
<dbReference type="InterPro" id="IPR017937">
    <property type="entry name" value="Thioredoxin_CS"/>
</dbReference>
<dbReference type="RefSeq" id="WP_013354996.1">
    <property type="nucleotide sequence ID" value="NC_014921.1"/>
</dbReference>
<dbReference type="AlphaFoldDB" id="A0AB32XD28"/>
<organism evidence="9 10">
    <name type="scientific">Mycoplasmopsis fermentans (strain M64)</name>
    <name type="common">Mycoplasma fermentans</name>
    <dbReference type="NCBI Taxonomy" id="943945"/>
    <lineage>
        <taxon>Bacteria</taxon>
        <taxon>Bacillati</taxon>
        <taxon>Mycoplasmatota</taxon>
        <taxon>Mycoplasmoidales</taxon>
        <taxon>Metamycoplasmataceae</taxon>
        <taxon>Mycoplasmopsis</taxon>
    </lineage>
</organism>
<dbReference type="PROSITE" id="PS00194">
    <property type="entry name" value="THIOREDOXIN_1"/>
    <property type="match status" value="1"/>
</dbReference>
<dbReference type="InterPro" id="IPR013766">
    <property type="entry name" value="Thioredoxin_domain"/>
</dbReference>
<dbReference type="CDD" id="cd02947">
    <property type="entry name" value="TRX_family"/>
    <property type="match status" value="1"/>
</dbReference>
<dbReference type="KEGG" id="mfm:MfeM64YM_0985"/>
<keyword evidence="2" id="KW-0813">Transport</keyword>
<evidence type="ECO:0000259" key="8">
    <source>
        <dbReference type="PROSITE" id="PS51352"/>
    </source>
</evidence>
<evidence type="ECO:0000256" key="1">
    <source>
        <dbReference type="ARBA" id="ARBA00008987"/>
    </source>
</evidence>
<reference evidence="9 10" key="1">
    <citation type="journal article" date="2011" name="J. Bacteriol.">
        <title>Genome sequence of the repetitive-sequence-rich Mycoplasma fermentans strain M64.</title>
        <authorList>
            <person name="Shu H.W."/>
            <person name="Liu T.T."/>
            <person name="Chang H.Y."/>
            <person name="Liu Y.M."/>
            <person name="Wu K.M."/>
            <person name="Shu H.Y."/>
            <person name="Tsai S.F."/>
            <person name="Hsiao K.J."/>
            <person name="Hu W.S."/>
            <person name="Ng W.V."/>
        </authorList>
    </citation>
    <scope>NUCLEOTIDE SEQUENCE [LARGE SCALE GENOMIC DNA]</scope>
    <source>
        <strain evidence="9 10">M64</strain>
    </source>
</reference>
<keyword evidence="5 7" id="KW-0676">Redox-active center</keyword>
<dbReference type="Pfam" id="PF00085">
    <property type="entry name" value="Thioredoxin"/>
    <property type="match status" value="1"/>
</dbReference>
<dbReference type="GO" id="GO:0015035">
    <property type="term" value="F:protein-disulfide reductase activity"/>
    <property type="evidence" value="ECO:0007669"/>
    <property type="project" value="InterPro"/>
</dbReference>
<dbReference type="PIRSF" id="PIRSF000077">
    <property type="entry name" value="Thioredoxin"/>
    <property type="match status" value="1"/>
</dbReference>
<evidence type="ECO:0000256" key="2">
    <source>
        <dbReference type="ARBA" id="ARBA00022448"/>
    </source>
</evidence>
<gene>
    <name evidence="9" type="primary">trx</name>
    <name evidence="9" type="ordered locus">MfeM64YM_0985</name>
</gene>
<sequence>MLKEINQDEYKNNVIGKEKGIYVLVFHALWCPPCRMFKSSLEQLDKLDNIPVYRVDVDENTKLTQEMGVNSMPTWFIFKNGKMMEKVMGYVPYDHLKAKVMEYK</sequence>
<dbReference type="PANTHER" id="PTHR45663:SF11">
    <property type="entry name" value="GEO12009P1"/>
    <property type="match status" value="1"/>
</dbReference>
<dbReference type="InterPro" id="IPR005746">
    <property type="entry name" value="Thioredoxin"/>
</dbReference>
<evidence type="ECO:0000313" key="10">
    <source>
        <dbReference type="Proteomes" id="UP000007473"/>
    </source>
</evidence>
<comment type="similarity">
    <text evidence="1 6">Belongs to the thioredoxin family.</text>
</comment>
<accession>A0AB32XD28</accession>
<evidence type="ECO:0000256" key="4">
    <source>
        <dbReference type="ARBA" id="ARBA00023157"/>
    </source>
</evidence>
<name>A0AB32XD28_MYCFM</name>
<protein>
    <recommendedName>
        <fullName evidence="6">Thioredoxin</fullName>
    </recommendedName>
</protein>
<evidence type="ECO:0000256" key="7">
    <source>
        <dbReference type="PIRSR" id="PIRSR000077-4"/>
    </source>
</evidence>
<dbReference type="PROSITE" id="PS51352">
    <property type="entry name" value="THIOREDOXIN_2"/>
    <property type="match status" value="1"/>
</dbReference>
<feature type="domain" description="Thioredoxin" evidence="8">
    <location>
        <begin position="1"/>
        <end position="104"/>
    </location>
</feature>
<evidence type="ECO:0000313" key="9">
    <source>
        <dbReference type="EMBL" id="ADV34980.1"/>
    </source>
</evidence>
<feature type="disulfide bond" description="Redox-active" evidence="7">
    <location>
        <begin position="31"/>
        <end position="34"/>
    </location>
</feature>
<dbReference type="EMBL" id="CP002458">
    <property type="protein sequence ID" value="ADV34980.1"/>
    <property type="molecule type" value="Genomic_DNA"/>
</dbReference>
<keyword evidence="4 7" id="KW-1015">Disulfide bond</keyword>
<dbReference type="Gene3D" id="3.40.30.10">
    <property type="entry name" value="Glutaredoxin"/>
    <property type="match status" value="1"/>
</dbReference>
<dbReference type="PANTHER" id="PTHR45663">
    <property type="entry name" value="GEO12009P1"/>
    <property type="match status" value="1"/>
</dbReference>
<evidence type="ECO:0000256" key="5">
    <source>
        <dbReference type="ARBA" id="ARBA00023284"/>
    </source>
</evidence>
<keyword evidence="3" id="KW-0249">Electron transport</keyword>
<evidence type="ECO:0000256" key="6">
    <source>
        <dbReference type="PIRNR" id="PIRNR000077"/>
    </source>
</evidence>
<dbReference type="Proteomes" id="UP000007473">
    <property type="component" value="Chromosome"/>
</dbReference>
<dbReference type="GO" id="GO:0005737">
    <property type="term" value="C:cytoplasm"/>
    <property type="evidence" value="ECO:0007669"/>
    <property type="project" value="TreeGrafter"/>
</dbReference>